<dbReference type="Proteomes" id="UP000540989">
    <property type="component" value="Unassembled WGS sequence"/>
</dbReference>
<comment type="caution">
    <text evidence="1">The sequence shown here is derived from an EMBL/GenBank/DDBJ whole genome shotgun (WGS) entry which is preliminary data.</text>
</comment>
<proteinExistence type="predicted"/>
<name>A0A7W7ZF28_9BACT</name>
<dbReference type="EMBL" id="JACHIP010000004">
    <property type="protein sequence ID" value="MBB5058513.1"/>
    <property type="molecule type" value="Genomic_DNA"/>
</dbReference>
<evidence type="ECO:0000313" key="2">
    <source>
        <dbReference type="Proteomes" id="UP000540989"/>
    </source>
</evidence>
<reference evidence="1 2" key="1">
    <citation type="submission" date="2020-08" db="EMBL/GenBank/DDBJ databases">
        <title>Genomic Encyclopedia of Type Strains, Phase IV (KMG-V): Genome sequencing to study the core and pangenomes of soil and plant-associated prokaryotes.</title>
        <authorList>
            <person name="Whitman W."/>
        </authorList>
    </citation>
    <scope>NUCLEOTIDE SEQUENCE [LARGE SCALE GENOMIC DNA]</scope>
    <source>
        <strain evidence="1 2">M8UP14</strain>
    </source>
</reference>
<gene>
    <name evidence="1" type="ORF">HDF16_003227</name>
</gene>
<dbReference type="RefSeq" id="WP_184218211.1">
    <property type="nucleotide sequence ID" value="NZ_JACHIP010000004.1"/>
</dbReference>
<keyword evidence="2" id="KW-1185">Reference proteome</keyword>
<protein>
    <submittedName>
        <fullName evidence="1">Uncharacterized protein</fullName>
    </submittedName>
</protein>
<sequence>MAEAVPLSGALSRVLTRYATSSAEDRPAYDRRGDRDNFAFQVVVDALQKQRMHRRTLLCSLDLEASMDVIRNIDRQPHLSNANRNAAFFDRI</sequence>
<evidence type="ECO:0000313" key="1">
    <source>
        <dbReference type="EMBL" id="MBB5058513.1"/>
    </source>
</evidence>
<dbReference type="AlphaFoldDB" id="A0A7W7ZF28"/>
<organism evidence="1 2">
    <name type="scientific">Granulicella aggregans</name>
    <dbReference type="NCBI Taxonomy" id="474949"/>
    <lineage>
        <taxon>Bacteria</taxon>
        <taxon>Pseudomonadati</taxon>
        <taxon>Acidobacteriota</taxon>
        <taxon>Terriglobia</taxon>
        <taxon>Terriglobales</taxon>
        <taxon>Acidobacteriaceae</taxon>
        <taxon>Granulicella</taxon>
    </lineage>
</organism>
<accession>A0A7W7ZF28</accession>